<dbReference type="RefSeq" id="YP_009042403.1">
    <property type="nucleotide sequence ID" value="NC_024354.1"/>
</dbReference>
<dbReference type="KEGG" id="vg:19686917"/>
<proteinExistence type="predicted"/>
<gene>
    <name evidence="1" type="ORF">CR8_166</name>
</gene>
<evidence type="ECO:0000313" key="2">
    <source>
        <dbReference type="Proteomes" id="UP000026984"/>
    </source>
</evidence>
<dbReference type="Proteomes" id="UP000026984">
    <property type="component" value="Segment"/>
</dbReference>
<name>A0A060AGG6_9CAUD</name>
<organism evidence="1 2">
    <name type="scientific">Cronobacter phage CR8</name>
    <dbReference type="NCBI Taxonomy" id="1327934"/>
    <lineage>
        <taxon>Viruses</taxon>
        <taxon>Duplodnaviria</taxon>
        <taxon>Heunggongvirae</taxon>
        <taxon>Uroviricota</taxon>
        <taxon>Caudoviricetes</taxon>
        <taxon>Vequintavirinae</taxon>
        <taxon>Certrevirus</taxon>
        <taxon>Certrevirus CR8</taxon>
    </lineage>
</organism>
<dbReference type="GeneID" id="19686917"/>
<reference evidence="1 2" key="1">
    <citation type="submission" date="2013-04" db="EMBL/GenBank/DDBJ databases">
        <title>Complete Genome Sequence of Cronobacter sakazakii Bacteriophage CR8.</title>
        <authorList>
            <person name="Kim Y."/>
            <person name="Shin H."/>
            <person name="Ryu S."/>
        </authorList>
    </citation>
    <scope>NUCLEOTIDE SEQUENCE [LARGE SCALE GENOMIC DNA]</scope>
</reference>
<evidence type="ECO:0000313" key="1">
    <source>
        <dbReference type="EMBL" id="AIA64696.1"/>
    </source>
</evidence>
<accession>A0A060AGG6</accession>
<dbReference type="EMBL" id="KC954774">
    <property type="protein sequence ID" value="AIA64696.1"/>
    <property type="molecule type" value="Genomic_DNA"/>
</dbReference>
<protein>
    <submittedName>
        <fullName evidence="1">Uncharacterized protein</fullName>
    </submittedName>
</protein>
<sequence>MSKNRDLWDQGVRIIQYPNGHRTELRLSSTGFVHEFPIETPEEARVREICTLQRRIKSDTARLAELQGDWYDEH</sequence>
<keyword evidence="2" id="KW-1185">Reference proteome</keyword>